<dbReference type="EMBL" id="DXHR01000031">
    <property type="protein sequence ID" value="HIW13326.1"/>
    <property type="molecule type" value="Genomic_DNA"/>
</dbReference>
<gene>
    <name evidence="5 6" type="primary">rpmG</name>
    <name evidence="6" type="ORF">H9891_09270</name>
</gene>
<accession>A0A9D1QIE3</accession>
<keyword evidence="2 5" id="KW-0689">Ribosomal protein</keyword>
<dbReference type="Proteomes" id="UP000823989">
    <property type="component" value="Unassembled WGS sequence"/>
</dbReference>
<dbReference type="Pfam" id="PF00471">
    <property type="entry name" value="Ribosomal_L33"/>
    <property type="match status" value="1"/>
</dbReference>
<evidence type="ECO:0000256" key="2">
    <source>
        <dbReference type="ARBA" id="ARBA00022980"/>
    </source>
</evidence>
<evidence type="ECO:0000313" key="6">
    <source>
        <dbReference type="EMBL" id="HIW13326.1"/>
    </source>
</evidence>
<dbReference type="SUPFAM" id="SSF57829">
    <property type="entry name" value="Zn-binding ribosomal proteins"/>
    <property type="match status" value="1"/>
</dbReference>
<proteinExistence type="inferred from homology"/>
<dbReference type="GO" id="GO:0003735">
    <property type="term" value="F:structural constituent of ribosome"/>
    <property type="evidence" value="ECO:0007669"/>
    <property type="project" value="InterPro"/>
</dbReference>
<sequence>MMKVALLCTECGSRNYTTQTEHNERLVIKKYCKTCNRHTTHKSSI</sequence>
<evidence type="ECO:0000256" key="1">
    <source>
        <dbReference type="ARBA" id="ARBA00007596"/>
    </source>
</evidence>
<evidence type="ECO:0000313" key="7">
    <source>
        <dbReference type="Proteomes" id="UP000823989"/>
    </source>
</evidence>
<keyword evidence="3 5" id="KW-0687">Ribonucleoprotein</keyword>
<dbReference type="GO" id="GO:0005840">
    <property type="term" value="C:ribosome"/>
    <property type="evidence" value="ECO:0007669"/>
    <property type="project" value="UniProtKB-KW"/>
</dbReference>
<evidence type="ECO:0000256" key="5">
    <source>
        <dbReference type="HAMAP-Rule" id="MF_00294"/>
    </source>
</evidence>
<dbReference type="Gene3D" id="2.20.28.120">
    <property type="entry name" value="Ribosomal protein L33"/>
    <property type="match status" value="1"/>
</dbReference>
<dbReference type="InterPro" id="IPR011332">
    <property type="entry name" value="Ribosomal_zn-bd"/>
</dbReference>
<reference evidence="6" key="2">
    <citation type="submission" date="2021-04" db="EMBL/GenBank/DDBJ databases">
        <authorList>
            <person name="Gilroy R."/>
        </authorList>
    </citation>
    <scope>NUCLEOTIDE SEQUENCE</scope>
    <source>
        <strain evidence="6">ChiHjej13B12-752</strain>
    </source>
</reference>
<dbReference type="GO" id="GO:0005737">
    <property type="term" value="C:cytoplasm"/>
    <property type="evidence" value="ECO:0007669"/>
    <property type="project" value="UniProtKB-ARBA"/>
</dbReference>
<comment type="similarity">
    <text evidence="1 5">Belongs to the bacterial ribosomal protein bL33 family.</text>
</comment>
<dbReference type="NCBIfam" id="NF001764">
    <property type="entry name" value="PRK00504.1"/>
    <property type="match status" value="1"/>
</dbReference>
<evidence type="ECO:0000256" key="4">
    <source>
        <dbReference type="ARBA" id="ARBA00035176"/>
    </source>
</evidence>
<protein>
    <recommendedName>
        <fullName evidence="4 5">Large ribosomal subunit protein bL33</fullName>
    </recommendedName>
</protein>
<dbReference type="GO" id="GO:1990904">
    <property type="term" value="C:ribonucleoprotein complex"/>
    <property type="evidence" value="ECO:0007669"/>
    <property type="project" value="UniProtKB-KW"/>
</dbReference>
<dbReference type="HAMAP" id="MF_00294">
    <property type="entry name" value="Ribosomal_bL33"/>
    <property type="match status" value="1"/>
</dbReference>
<dbReference type="GO" id="GO:0006412">
    <property type="term" value="P:translation"/>
    <property type="evidence" value="ECO:0007669"/>
    <property type="project" value="UniProtKB-UniRule"/>
</dbReference>
<name>A0A9D1QIE3_9STAP</name>
<organism evidence="6 7">
    <name type="scientific">Candidatus Salinicoccus stercoripullorum</name>
    <dbReference type="NCBI Taxonomy" id="2838756"/>
    <lineage>
        <taxon>Bacteria</taxon>
        <taxon>Bacillati</taxon>
        <taxon>Bacillota</taxon>
        <taxon>Bacilli</taxon>
        <taxon>Bacillales</taxon>
        <taxon>Staphylococcaceae</taxon>
        <taxon>Salinicoccus</taxon>
    </lineage>
</organism>
<dbReference type="NCBIfam" id="TIGR01023">
    <property type="entry name" value="rpmG_bact"/>
    <property type="match status" value="1"/>
</dbReference>
<comment type="caution">
    <text evidence="6">The sequence shown here is derived from an EMBL/GenBank/DDBJ whole genome shotgun (WGS) entry which is preliminary data.</text>
</comment>
<reference evidence="6" key="1">
    <citation type="journal article" date="2021" name="PeerJ">
        <title>Extensive microbial diversity within the chicken gut microbiome revealed by metagenomics and culture.</title>
        <authorList>
            <person name="Gilroy R."/>
            <person name="Ravi A."/>
            <person name="Getino M."/>
            <person name="Pursley I."/>
            <person name="Horton D.L."/>
            <person name="Alikhan N.F."/>
            <person name="Baker D."/>
            <person name="Gharbi K."/>
            <person name="Hall N."/>
            <person name="Watson M."/>
            <person name="Adriaenssens E.M."/>
            <person name="Foster-Nyarko E."/>
            <person name="Jarju S."/>
            <person name="Secka A."/>
            <person name="Antonio M."/>
            <person name="Oren A."/>
            <person name="Chaudhuri R.R."/>
            <person name="La Ragione R."/>
            <person name="Hildebrand F."/>
            <person name="Pallen M.J."/>
        </authorList>
    </citation>
    <scope>NUCLEOTIDE SEQUENCE</scope>
    <source>
        <strain evidence="6">ChiHjej13B12-752</strain>
    </source>
</reference>
<evidence type="ECO:0000256" key="3">
    <source>
        <dbReference type="ARBA" id="ARBA00023274"/>
    </source>
</evidence>
<dbReference type="InterPro" id="IPR001705">
    <property type="entry name" value="Ribosomal_bL33"/>
</dbReference>
<dbReference type="AlphaFoldDB" id="A0A9D1QIE3"/>
<dbReference type="InterPro" id="IPR038584">
    <property type="entry name" value="Ribosomal_bL33_sf"/>
</dbReference>